<name>A0A059FR93_9PROT</name>
<feature type="binding site" evidence="11">
    <location>
        <position position="181"/>
    </location>
    <ligand>
        <name>pyrroloquinoline quinone</name>
        <dbReference type="ChEBI" id="CHEBI:58442"/>
    </ligand>
</feature>
<dbReference type="InterPro" id="IPR009056">
    <property type="entry name" value="Cyt_c-like_dom"/>
</dbReference>
<keyword evidence="8 12" id="KW-0408">Iron</keyword>
<dbReference type="InterPro" id="IPR017512">
    <property type="entry name" value="PQQ_MeOH/EtOH_DH"/>
</dbReference>
<evidence type="ECO:0000256" key="9">
    <source>
        <dbReference type="ARBA" id="ARBA00023157"/>
    </source>
</evidence>
<keyword evidence="6 11" id="KW-0634">PQQ</keyword>
<gene>
    <name evidence="14" type="ORF">HJO_05075</name>
</gene>
<dbReference type="GO" id="GO:0020037">
    <property type="term" value="F:heme binding"/>
    <property type="evidence" value="ECO:0007669"/>
    <property type="project" value="InterPro"/>
</dbReference>
<evidence type="ECO:0000313" key="15">
    <source>
        <dbReference type="Proteomes" id="UP000025171"/>
    </source>
</evidence>
<keyword evidence="4" id="KW-0732">Signal</keyword>
<dbReference type="GO" id="GO:0005509">
    <property type="term" value="F:calcium ion binding"/>
    <property type="evidence" value="ECO:0007669"/>
    <property type="project" value="InterPro"/>
</dbReference>
<dbReference type="InterPro" id="IPR002372">
    <property type="entry name" value="PQQ_rpt_dom"/>
</dbReference>
<dbReference type="PANTHER" id="PTHR32303">
    <property type="entry name" value="QUINOPROTEIN ALCOHOL DEHYDROGENASE (CYTOCHROME C)"/>
    <property type="match status" value="1"/>
</dbReference>
<feature type="active site" description="Proton acceptor" evidence="10">
    <location>
        <position position="321"/>
    </location>
</feature>
<evidence type="ECO:0000259" key="13">
    <source>
        <dbReference type="PROSITE" id="PS51007"/>
    </source>
</evidence>
<dbReference type="Proteomes" id="UP000025171">
    <property type="component" value="Unassembled WGS sequence"/>
</dbReference>
<dbReference type="SMART" id="SM00564">
    <property type="entry name" value="PQQ"/>
    <property type="match status" value="5"/>
</dbReference>
<dbReference type="GO" id="GO:0016020">
    <property type="term" value="C:membrane"/>
    <property type="evidence" value="ECO:0007669"/>
    <property type="project" value="InterPro"/>
</dbReference>
<comment type="similarity">
    <text evidence="1">Belongs to the bacterial PQQ dehydrogenase family.</text>
</comment>
<evidence type="ECO:0000256" key="6">
    <source>
        <dbReference type="ARBA" id="ARBA00022891"/>
    </source>
</evidence>
<dbReference type="Pfam" id="PF13442">
    <property type="entry name" value="Cytochrome_CBB3"/>
    <property type="match status" value="1"/>
</dbReference>
<feature type="binding site" description="axial binding residue" evidence="12">
    <location>
        <position position="666"/>
    </location>
    <ligand>
        <name>heme c</name>
        <dbReference type="ChEBI" id="CHEBI:61717"/>
    </ligand>
    <ligandPart>
        <name>Fe</name>
        <dbReference type="ChEBI" id="CHEBI:18248"/>
    </ligandPart>
</feature>
<dbReference type="AlphaFoldDB" id="A0A059FR93"/>
<evidence type="ECO:0000256" key="10">
    <source>
        <dbReference type="PIRSR" id="PIRSR617512-1"/>
    </source>
</evidence>
<evidence type="ECO:0000256" key="4">
    <source>
        <dbReference type="ARBA" id="ARBA00022729"/>
    </source>
</evidence>
<keyword evidence="5 12" id="KW-0106">Calcium</keyword>
<dbReference type="PROSITE" id="PS51007">
    <property type="entry name" value="CYTC"/>
    <property type="match status" value="1"/>
</dbReference>
<dbReference type="STRING" id="1280950.HJO_05075"/>
<comment type="caution">
    <text evidence="14">The sequence shown here is derived from an EMBL/GenBank/DDBJ whole genome shotgun (WGS) entry which is preliminary data.</text>
</comment>
<keyword evidence="3 12" id="KW-0479">Metal-binding</keyword>
<dbReference type="Pfam" id="PF01011">
    <property type="entry name" value="PQQ"/>
    <property type="match status" value="2"/>
</dbReference>
<dbReference type="PATRIC" id="fig|1280950.3.peg.1022"/>
<protein>
    <submittedName>
        <fullName evidence="14">Alcohol dehydrogenase</fullName>
    </submittedName>
</protein>
<dbReference type="InterPro" id="IPR011047">
    <property type="entry name" value="Quinoprotein_ADH-like_sf"/>
</dbReference>
<dbReference type="PROSITE" id="PS51257">
    <property type="entry name" value="PROKAR_LIPOPROTEIN"/>
    <property type="match status" value="1"/>
</dbReference>
<reference evidence="14 15" key="1">
    <citation type="journal article" date="2014" name="Antonie Van Leeuwenhoek">
        <title>Hyphomonas beringensis sp. nov. and Hyphomonas chukchiensis sp. nov., isolated from surface seawater of the Bering Sea and Chukchi Sea.</title>
        <authorList>
            <person name="Li C."/>
            <person name="Lai Q."/>
            <person name="Li G."/>
            <person name="Dong C."/>
            <person name="Wang J."/>
            <person name="Liao Y."/>
            <person name="Shao Z."/>
        </authorList>
    </citation>
    <scope>NUCLEOTIDE SEQUENCE [LARGE SCALE GENOMIC DNA]</scope>
    <source>
        <strain evidence="14 15">MHS-2</strain>
    </source>
</reference>
<evidence type="ECO:0000256" key="5">
    <source>
        <dbReference type="ARBA" id="ARBA00022837"/>
    </source>
</evidence>
<feature type="binding site" evidence="12">
    <location>
        <position position="276"/>
    </location>
    <ligand>
        <name>Ca(2+)</name>
        <dbReference type="ChEBI" id="CHEBI:29108"/>
    </ligand>
</feature>
<feature type="domain" description="Cytochrome c" evidence="13">
    <location>
        <begin position="610"/>
        <end position="688"/>
    </location>
</feature>
<evidence type="ECO:0000256" key="2">
    <source>
        <dbReference type="ARBA" id="ARBA00022617"/>
    </source>
</evidence>
<dbReference type="SUPFAM" id="SSF50998">
    <property type="entry name" value="Quinoprotein alcohol dehydrogenase-like"/>
    <property type="match status" value="1"/>
</dbReference>
<evidence type="ECO:0000313" key="14">
    <source>
        <dbReference type="EMBL" id="KCZ93200.1"/>
    </source>
</evidence>
<dbReference type="EMBL" id="ARYK01000002">
    <property type="protein sequence ID" value="KCZ93200.1"/>
    <property type="molecule type" value="Genomic_DNA"/>
</dbReference>
<comment type="cofactor">
    <cofactor evidence="11">
        <name>heme c</name>
        <dbReference type="ChEBI" id="CHEBI:61717"/>
    </cofactor>
    <text evidence="11">Binds 1 heme c group per subunit.</text>
</comment>
<evidence type="ECO:0000256" key="11">
    <source>
        <dbReference type="PIRSR" id="PIRSR617512-2"/>
    </source>
</evidence>
<dbReference type="NCBIfam" id="TIGR03075">
    <property type="entry name" value="PQQ_enz_alc_DH"/>
    <property type="match status" value="1"/>
</dbReference>
<dbReference type="OrthoDB" id="9794322at2"/>
<keyword evidence="9" id="KW-1015">Disulfide bond</keyword>
<feature type="binding site" description="axial binding residue" evidence="12">
    <location>
        <position position="627"/>
    </location>
    <ligand>
        <name>heme c</name>
        <dbReference type="ChEBI" id="CHEBI:61717"/>
    </ligand>
    <ligandPart>
        <name>Fe</name>
        <dbReference type="ChEBI" id="CHEBI:18248"/>
    </ligandPart>
</feature>
<dbReference type="GO" id="GO:0009055">
    <property type="term" value="F:electron transfer activity"/>
    <property type="evidence" value="ECO:0007669"/>
    <property type="project" value="InterPro"/>
</dbReference>
<dbReference type="Gene3D" id="1.10.760.10">
    <property type="entry name" value="Cytochrome c-like domain"/>
    <property type="match status" value="1"/>
</dbReference>
<proteinExistence type="inferred from homology"/>
<dbReference type="eggNOG" id="COG2010">
    <property type="taxonomic scope" value="Bacteria"/>
</dbReference>
<dbReference type="eggNOG" id="COG4993">
    <property type="taxonomic scope" value="Bacteria"/>
</dbReference>
<feature type="binding site" evidence="11">
    <location>
        <position position="256"/>
    </location>
    <ligand>
        <name>pyrroloquinoline quinone</name>
        <dbReference type="ChEBI" id="CHEBI:58442"/>
    </ligand>
</feature>
<feature type="binding site" evidence="12">
    <location>
        <position position="321"/>
    </location>
    <ligand>
        <name>Ca(2+)</name>
        <dbReference type="ChEBI" id="CHEBI:29108"/>
    </ligand>
</feature>
<feature type="binding site" description="covalent" evidence="11">
    <location>
        <position position="626"/>
    </location>
    <ligand>
        <name>heme c</name>
        <dbReference type="ChEBI" id="CHEBI:61717"/>
    </ligand>
</feature>
<feature type="binding site" description="covalent" evidence="11">
    <location>
        <position position="623"/>
    </location>
    <ligand>
        <name>heme c</name>
        <dbReference type="ChEBI" id="CHEBI:61717"/>
    </ligand>
</feature>
<feature type="binding site" evidence="11">
    <location>
        <position position="137"/>
    </location>
    <ligand>
        <name>pyrroloquinoline quinone</name>
        <dbReference type="ChEBI" id="CHEBI:58442"/>
    </ligand>
</feature>
<evidence type="ECO:0000256" key="12">
    <source>
        <dbReference type="PIRSR" id="PIRSR617512-3"/>
    </source>
</evidence>
<comment type="cofactor">
    <cofactor evidence="11">
        <name>pyrroloquinoline quinone</name>
        <dbReference type="ChEBI" id="CHEBI:58442"/>
    </cofactor>
    <text evidence="11">Binds 1 PQQ group per subunit.</text>
</comment>
<feature type="binding site" evidence="11">
    <location>
        <position position="348"/>
    </location>
    <ligand>
        <name>pyrroloquinoline quinone</name>
        <dbReference type="ChEBI" id="CHEBI:58442"/>
    </ligand>
</feature>
<dbReference type="Gene3D" id="2.140.10.10">
    <property type="entry name" value="Quinoprotein alcohol dehydrogenase-like superfamily"/>
    <property type="match status" value="1"/>
</dbReference>
<sequence length="693" mass="74150">MTHIARHISLLCFAGCVLFGVSSCSPDAGPAVGEQASGLAEVIDWPGYGGPSGEQHFSPAGEINLDTANRLGLLWSYDLDRENSVSQPLAVNGILYVTTGRSKITAFDGASGDLIWQFDPQILETAGRALRSSWGSRGITYWQGKLYTATVDGDLICVDAQSGKQLWSVATLDPETGLYITGAPRMLDGAVIIGNGGADVSDARGYVTAYDGNTGEQLWRFYTVPGNPADGFESDAMEMAAGTWNGEWWRYGGGGTVWNAITYDENHTTVYLGVGNGAPWNHKIRSAGEGDNLFLASIVALDAETGTYKWHYQVNPGETWDYNASMDIALASLTIDGEARDVLLHAPKNGFVYVIDRTNGDFISAKPFVKTTWASMIDPESGRPVEDPAARYPDGESFDLFPGTFGAHSWMPMAFSPQTELVYIPTSFIGSRVSSGGIETEHWERYPGFGADGGMSAAPVWDETNPSRSALTAWDPVHQSLAWQVPTTGVTGGGVMATAGDLVFQGEINGTFNAYDASTGDLVWSFDAKAPILAPPVSFSAAGRDFIAVQTGSSTGAAALGTFFEDIDIDYRNMSRRVLVFALDGTANLPDRQPISLNAITDPDFDIGARPLMAGAIAYGRRCAHCHGLGGVAAGSAPDLRASSTILDDEAFAAIVREGALLGNGMPQFGELDDETLLDMRHYLRFESSQMRQ</sequence>
<dbReference type="SUPFAM" id="SSF46626">
    <property type="entry name" value="Cytochrome c"/>
    <property type="match status" value="1"/>
</dbReference>
<organism evidence="14 15">
    <name type="scientific">Hyphomonas johnsonii MHS-2</name>
    <dbReference type="NCBI Taxonomy" id="1280950"/>
    <lineage>
        <taxon>Bacteria</taxon>
        <taxon>Pseudomonadati</taxon>
        <taxon>Pseudomonadota</taxon>
        <taxon>Alphaproteobacteria</taxon>
        <taxon>Hyphomonadales</taxon>
        <taxon>Hyphomonadaceae</taxon>
        <taxon>Hyphomonas</taxon>
    </lineage>
</organism>
<dbReference type="InterPro" id="IPR036909">
    <property type="entry name" value="Cyt_c-like_dom_sf"/>
</dbReference>
<evidence type="ECO:0000256" key="7">
    <source>
        <dbReference type="ARBA" id="ARBA00023002"/>
    </source>
</evidence>
<evidence type="ECO:0000256" key="8">
    <source>
        <dbReference type="ARBA" id="ARBA00023004"/>
    </source>
</evidence>
<evidence type="ECO:0000256" key="1">
    <source>
        <dbReference type="ARBA" id="ARBA00008156"/>
    </source>
</evidence>
<dbReference type="RefSeq" id="WP_051618265.1">
    <property type="nucleotide sequence ID" value="NZ_ARYK01000002.1"/>
</dbReference>
<feature type="binding site" evidence="11">
    <location>
        <begin position="197"/>
        <end position="198"/>
    </location>
    <ligand>
        <name>pyrroloquinoline quinone</name>
        <dbReference type="ChEBI" id="CHEBI:58442"/>
    </ligand>
</feature>
<keyword evidence="2 11" id="KW-0349">Heme</keyword>
<evidence type="ECO:0000256" key="3">
    <source>
        <dbReference type="ARBA" id="ARBA00022723"/>
    </source>
</evidence>
<dbReference type="InterPro" id="IPR018391">
    <property type="entry name" value="PQQ_b-propeller_rpt"/>
</dbReference>
<keyword evidence="15" id="KW-1185">Reference proteome</keyword>
<comment type="cofactor">
    <cofactor evidence="12">
        <name>Ca(2+)</name>
        <dbReference type="ChEBI" id="CHEBI:29108"/>
    </cofactor>
    <text evidence="12">Binds 1 Ca(2+) ion per subunit.</text>
</comment>
<dbReference type="GO" id="GO:0016614">
    <property type="term" value="F:oxidoreductase activity, acting on CH-OH group of donors"/>
    <property type="evidence" value="ECO:0007669"/>
    <property type="project" value="InterPro"/>
</dbReference>
<keyword evidence="7" id="KW-0560">Oxidoreductase</keyword>
<accession>A0A059FR93</accession>